<dbReference type="Pfam" id="PF00174">
    <property type="entry name" value="Oxidored_molyb"/>
    <property type="match status" value="1"/>
</dbReference>
<dbReference type="GO" id="GO:0043546">
    <property type="term" value="F:molybdopterin cofactor binding"/>
    <property type="evidence" value="ECO:0007669"/>
    <property type="project" value="TreeGrafter"/>
</dbReference>
<dbReference type="GO" id="GO:0006790">
    <property type="term" value="P:sulfur compound metabolic process"/>
    <property type="evidence" value="ECO:0007669"/>
    <property type="project" value="TreeGrafter"/>
</dbReference>
<dbReference type="GO" id="GO:0020037">
    <property type="term" value="F:heme binding"/>
    <property type="evidence" value="ECO:0007669"/>
    <property type="project" value="TreeGrafter"/>
</dbReference>
<dbReference type="EMBL" id="BOMV01000065">
    <property type="protein sequence ID" value="GIE98849.1"/>
    <property type="molecule type" value="Genomic_DNA"/>
</dbReference>
<protein>
    <submittedName>
        <fullName evidence="2">Sulfite oxidase</fullName>
    </submittedName>
</protein>
<dbReference type="Gene3D" id="3.90.420.10">
    <property type="entry name" value="Oxidoreductase, molybdopterin-binding domain"/>
    <property type="match status" value="1"/>
</dbReference>
<dbReference type="GO" id="GO:0008482">
    <property type="term" value="F:sulfite oxidase activity"/>
    <property type="evidence" value="ECO:0007669"/>
    <property type="project" value="TreeGrafter"/>
</dbReference>
<dbReference type="PRINTS" id="PR00407">
    <property type="entry name" value="EUMOPTERIN"/>
</dbReference>
<dbReference type="PROSITE" id="PS51318">
    <property type="entry name" value="TAT"/>
    <property type="match status" value="1"/>
</dbReference>
<sequence length="414" mass="44111">MDKTGMDEIQYDAQRLEQWTAGAARGFSRRDFLRLSAAVGAAAAGATAGATAAAAPAAAAGPILKPLPPELFRVLGTNAETRFAALRGQGFHVPVDRFFVRNHTSTPVLDEAAWRLEVFGAGLRGGPVTFSLADLRRLPSVTRSAAVECAGNGRGYFTSQQGQTVSGTGWQLGAIGVARWRGVRLGTVLRRAGLAAHAVDVQAEGLDANFVSGGVDLGPVRRPLPVGKALDDVLLAYEMNGAPLPPDHGAPVRLVVPGWIGIASIKWVGRIEVSAEPLFSPWNTQFYRLFGPDYPAGGQPFDRQAVKSAFELDPAVPFAAGVRTTLTGRSWSAHGPIRHVEVSTDGSTWRRARPVGPTGGVWQRWEIGWRPFAGTHELRARATDVHGNTQPDVTVHNTLGYLFDAVVRVPVTAA</sequence>
<feature type="domain" description="Oxidoreductase molybdopterin-binding" evidence="1">
    <location>
        <begin position="103"/>
        <end position="282"/>
    </location>
</feature>
<keyword evidence="3" id="KW-1185">Reference proteome</keyword>
<gene>
    <name evidence="2" type="ORF">Ari01nite_63140</name>
</gene>
<accession>A0A919K3H3</accession>
<reference evidence="2" key="1">
    <citation type="submission" date="2021-01" db="EMBL/GenBank/DDBJ databases">
        <title>Whole genome shotgun sequence of Actinoplanes rishiriensis NBRC 108556.</title>
        <authorList>
            <person name="Komaki H."/>
            <person name="Tamura T."/>
        </authorList>
    </citation>
    <scope>NUCLEOTIDE SEQUENCE</scope>
    <source>
        <strain evidence="2">NBRC 108556</strain>
    </source>
</reference>
<proteinExistence type="predicted"/>
<comment type="caution">
    <text evidence="2">The sequence shown here is derived from an EMBL/GenBank/DDBJ whole genome shotgun (WGS) entry which is preliminary data.</text>
</comment>
<dbReference type="InterPro" id="IPR006311">
    <property type="entry name" value="TAT_signal"/>
</dbReference>
<dbReference type="PANTHER" id="PTHR19372">
    <property type="entry name" value="SULFITE REDUCTASE"/>
    <property type="match status" value="1"/>
</dbReference>
<organism evidence="2 3">
    <name type="scientific">Paractinoplanes rishiriensis</name>
    <dbReference type="NCBI Taxonomy" id="1050105"/>
    <lineage>
        <taxon>Bacteria</taxon>
        <taxon>Bacillati</taxon>
        <taxon>Actinomycetota</taxon>
        <taxon>Actinomycetes</taxon>
        <taxon>Micromonosporales</taxon>
        <taxon>Micromonosporaceae</taxon>
        <taxon>Paractinoplanes</taxon>
    </lineage>
</organism>
<dbReference type="Proteomes" id="UP000636960">
    <property type="component" value="Unassembled WGS sequence"/>
</dbReference>
<evidence type="ECO:0000259" key="1">
    <source>
        <dbReference type="Pfam" id="PF00174"/>
    </source>
</evidence>
<dbReference type="RefSeq" id="WP_203785848.1">
    <property type="nucleotide sequence ID" value="NZ_BOMV01000065.1"/>
</dbReference>
<dbReference type="SUPFAM" id="SSF56524">
    <property type="entry name" value="Oxidoreductase molybdopterin-binding domain"/>
    <property type="match status" value="1"/>
</dbReference>
<dbReference type="InterPro" id="IPR014756">
    <property type="entry name" value="Ig_E-set"/>
</dbReference>
<dbReference type="Gene3D" id="2.60.40.650">
    <property type="match status" value="1"/>
</dbReference>
<dbReference type="SUPFAM" id="SSF81296">
    <property type="entry name" value="E set domains"/>
    <property type="match status" value="1"/>
</dbReference>
<dbReference type="PANTHER" id="PTHR19372:SF7">
    <property type="entry name" value="SULFITE OXIDASE, MITOCHONDRIAL"/>
    <property type="match status" value="1"/>
</dbReference>
<dbReference type="InterPro" id="IPR036374">
    <property type="entry name" value="OxRdtase_Mopterin-bd_sf"/>
</dbReference>
<evidence type="ECO:0000313" key="3">
    <source>
        <dbReference type="Proteomes" id="UP000636960"/>
    </source>
</evidence>
<evidence type="ECO:0000313" key="2">
    <source>
        <dbReference type="EMBL" id="GIE98849.1"/>
    </source>
</evidence>
<dbReference type="AlphaFoldDB" id="A0A919K3H3"/>
<dbReference type="InterPro" id="IPR008335">
    <property type="entry name" value="Mopterin_OxRdtase_euk"/>
</dbReference>
<dbReference type="CDD" id="cd02110">
    <property type="entry name" value="SO_family_Moco_dimer"/>
    <property type="match status" value="1"/>
</dbReference>
<name>A0A919K3H3_9ACTN</name>
<dbReference type="InterPro" id="IPR000572">
    <property type="entry name" value="OxRdtase_Mopterin-bd_dom"/>
</dbReference>